<protein>
    <recommendedName>
        <fullName evidence="5">Serine protease</fullName>
    </recommendedName>
</protein>
<dbReference type="RefSeq" id="WP_129209246.1">
    <property type="nucleotide sequence ID" value="NZ_BMGU01000005.1"/>
</dbReference>
<organism evidence="3 4">
    <name type="scientific">Silvibacterium dinghuense</name>
    <dbReference type="NCBI Taxonomy" id="1560006"/>
    <lineage>
        <taxon>Bacteria</taxon>
        <taxon>Pseudomonadati</taxon>
        <taxon>Acidobacteriota</taxon>
        <taxon>Terriglobia</taxon>
        <taxon>Terriglobales</taxon>
        <taxon>Acidobacteriaceae</taxon>
        <taxon>Silvibacterium</taxon>
    </lineage>
</organism>
<evidence type="ECO:0000256" key="1">
    <source>
        <dbReference type="SAM" id="MobiDB-lite"/>
    </source>
</evidence>
<evidence type="ECO:0008006" key="5">
    <source>
        <dbReference type="Google" id="ProtNLM"/>
    </source>
</evidence>
<dbReference type="AlphaFoldDB" id="A0A4Q1SBV7"/>
<dbReference type="Proteomes" id="UP000290253">
    <property type="component" value="Unassembled WGS sequence"/>
</dbReference>
<feature type="region of interest" description="Disordered" evidence="1">
    <location>
        <begin position="232"/>
        <end position="254"/>
    </location>
</feature>
<comment type="caution">
    <text evidence="3">The sequence shown here is derived from an EMBL/GenBank/DDBJ whole genome shotgun (WGS) entry which is preliminary data.</text>
</comment>
<dbReference type="InterPro" id="IPR043504">
    <property type="entry name" value="Peptidase_S1_PA_chymotrypsin"/>
</dbReference>
<feature type="signal peptide" evidence="2">
    <location>
        <begin position="1"/>
        <end position="26"/>
    </location>
</feature>
<feature type="chain" id="PRO_5020504014" description="Serine protease" evidence="2">
    <location>
        <begin position="27"/>
        <end position="740"/>
    </location>
</feature>
<accession>A0A4Q1SBV7</accession>
<dbReference type="EMBL" id="SDMK01000003">
    <property type="protein sequence ID" value="RXS94509.1"/>
    <property type="molecule type" value="Genomic_DNA"/>
</dbReference>
<feature type="compositionally biased region" description="Polar residues" evidence="1">
    <location>
        <begin position="232"/>
        <end position="246"/>
    </location>
</feature>
<dbReference type="Gene3D" id="2.40.10.10">
    <property type="entry name" value="Trypsin-like serine proteases"/>
    <property type="match status" value="1"/>
</dbReference>
<sequence length="740" mass="75555">MPTPARKRLALALPPLLMAMAGCGVGQWNGANGGAFSIMASSSTTSTSGQVQFTAILANGETAPVAWSIAEGENPSSLGEGRIDAAGLYTPPTALARDTVQVRVLATLKSDPTAQASELITISPGFVQSLLPENAALTPGRDIEITAEIAEVGNGSVHWSLSGNAPAADRGTLSTQNCSHSLDQYTTCKITYTAPGSIPAAETITLTASTNGVHIATPLRILVNNNGWNTTPSVNQSMQTGPISLGSSGGNDNDYDTYQDKSGNPYIANCCGGTLGALVQDTSGSQYILSNNHVLAESDQAQNGDIIDAPGLIDNGCVPLDRASGNIRPVGTLRYSVPLSSNRTNVDAALAAVTPGAVDSSGSILQLEPTAPGNTTSIGSAPPVAGTGETLDTTNLADIHLVKSGRTTGLTCSTVQSVDLSVRIDYYKDCAETQPYTTKTFSGQIGITGDHFSDSGDSGALIVDSANAQPVGLLFSSGTDGSGTGLSVASPIGEVLNELGSQAGSSFSVVGTNTPHAVACVQYDAHPTDPWTRLVVSPDTQSQAKTIAETAGQGLIGQVAGVLGVASGKSLDSPGDAALVVYTDASRGAVAVPKSYAGLRTQPVATTAAALAREQAPTHPAAVAGLHLTADALSNAESVVSRYASSLLSDPAIFGVGVTQSADNPAEPAILVLVDMSQLPASTPLTLGGLRVRYMRLHPFHLTQSKYETGHPHSACALRGLQATQSGRSIRSIQDALPLH</sequence>
<keyword evidence="4" id="KW-1185">Reference proteome</keyword>
<evidence type="ECO:0000313" key="3">
    <source>
        <dbReference type="EMBL" id="RXS94509.1"/>
    </source>
</evidence>
<keyword evidence="2" id="KW-0732">Signal</keyword>
<dbReference type="InterPro" id="IPR009003">
    <property type="entry name" value="Peptidase_S1_PA"/>
</dbReference>
<proteinExistence type="predicted"/>
<evidence type="ECO:0000313" key="4">
    <source>
        <dbReference type="Proteomes" id="UP000290253"/>
    </source>
</evidence>
<dbReference type="OrthoDB" id="104542at2"/>
<dbReference type="PROSITE" id="PS51257">
    <property type="entry name" value="PROKAR_LIPOPROTEIN"/>
    <property type="match status" value="1"/>
</dbReference>
<evidence type="ECO:0000256" key="2">
    <source>
        <dbReference type="SAM" id="SignalP"/>
    </source>
</evidence>
<reference evidence="3 4" key="1">
    <citation type="journal article" date="2016" name="Int. J. Syst. Evol. Microbiol.">
        <title>Acidipila dinghuensis sp. nov., an acidobacterium isolated from forest soil.</title>
        <authorList>
            <person name="Jiang Y.W."/>
            <person name="Wang J."/>
            <person name="Chen M.H."/>
            <person name="Lv Y.Y."/>
            <person name="Qiu L.H."/>
        </authorList>
    </citation>
    <scope>NUCLEOTIDE SEQUENCE [LARGE SCALE GENOMIC DNA]</scope>
    <source>
        <strain evidence="3 4">DHOF10</strain>
    </source>
</reference>
<name>A0A4Q1SBV7_9BACT</name>
<dbReference type="SUPFAM" id="SSF50494">
    <property type="entry name" value="Trypsin-like serine proteases"/>
    <property type="match status" value="1"/>
</dbReference>
<gene>
    <name evidence="3" type="ORF">ESZ00_15695</name>
</gene>